<sequence>MGIFSLFKKGKDASDSDDAAARLAADSEMQRQAEAKRQRDIARATALKIDAIEAAMEADIFNDSEPAWAPPPRPRLPDADADNPATLPLLDAPTTLLLADDEMPAPAPAGATAPVIDESAILYANGQADVAGHMLAGAIAEAAAEGMRQDRTAWWLLFDLYQATGQQEAFDNLSIDYASTFETSPPAWRDMQPAATEAEPAYSGVTPAHIFAAALDARSAAPLQQWRAQAGDAPVLRLDFSRIAACDDAGCAVLLEHLQALVKARRELIVVAADELVKLLRACTCVGRKEDGASTWLLLLELLQLLNREKEFEETSMDYCVTFEVSPPSFTAPYKVETAARQRIAIPTDRFMLPPVIDGDMAPLLAAITAYAGKSSALVFDCSHVARMGFAAAGQLLSHLQGLAQAPASSPPPASAPGAEPDTQIDVPDGPRRVEFREVNHLVAALMRLLGYTALGRIFAHKY</sequence>
<evidence type="ECO:0008006" key="4">
    <source>
        <dbReference type="Google" id="ProtNLM"/>
    </source>
</evidence>
<feature type="region of interest" description="Disordered" evidence="1">
    <location>
        <begin position="9"/>
        <end position="40"/>
    </location>
</feature>
<evidence type="ECO:0000313" key="3">
    <source>
        <dbReference type="Proteomes" id="UP000484015"/>
    </source>
</evidence>
<evidence type="ECO:0000313" key="2">
    <source>
        <dbReference type="EMBL" id="MTW03544.1"/>
    </source>
</evidence>
<feature type="compositionally biased region" description="Basic and acidic residues" evidence="1">
    <location>
        <begin position="28"/>
        <end position="40"/>
    </location>
</feature>
<organism evidence="2 3">
    <name type="scientific">Pseudoduganella ginsengisoli</name>
    <dbReference type="NCBI Taxonomy" id="1462440"/>
    <lineage>
        <taxon>Bacteria</taxon>
        <taxon>Pseudomonadati</taxon>
        <taxon>Pseudomonadota</taxon>
        <taxon>Betaproteobacteria</taxon>
        <taxon>Burkholderiales</taxon>
        <taxon>Oxalobacteraceae</taxon>
        <taxon>Telluria group</taxon>
        <taxon>Pseudoduganella</taxon>
    </lineage>
</organism>
<feature type="region of interest" description="Disordered" evidence="1">
    <location>
        <begin position="405"/>
        <end position="430"/>
    </location>
</feature>
<gene>
    <name evidence="2" type="ORF">GM668_15780</name>
</gene>
<feature type="region of interest" description="Disordered" evidence="1">
    <location>
        <begin position="63"/>
        <end position="85"/>
    </location>
</feature>
<dbReference type="EMBL" id="WNLA01000010">
    <property type="protein sequence ID" value="MTW03544.1"/>
    <property type="molecule type" value="Genomic_DNA"/>
</dbReference>
<dbReference type="Proteomes" id="UP000484015">
    <property type="component" value="Unassembled WGS sequence"/>
</dbReference>
<proteinExistence type="predicted"/>
<comment type="caution">
    <text evidence="2">The sequence shown here is derived from an EMBL/GenBank/DDBJ whole genome shotgun (WGS) entry which is preliminary data.</text>
</comment>
<accession>A0A6L6Q2A1</accession>
<dbReference type="RefSeq" id="WP_170305663.1">
    <property type="nucleotide sequence ID" value="NZ_WNLA01000010.1"/>
</dbReference>
<dbReference type="InterPro" id="IPR036513">
    <property type="entry name" value="STAS_dom_sf"/>
</dbReference>
<keyword evidence="3" id="KW-1185">Reference proteome</keyword>
<dbReference type="SUPFAM" id="SSF52091">
    <property type="entry name" value="SpoIIaa-like"/>
    <property type="match status" value="1"/>
</dbReference>
<evidence type="ECO:0000256" key="1">
    <source>
        <dbReference type="SAM" id="MobiDB-lite"/>
    </source>
</evidence>
<protein>
    <recommendedName>
        <fullName evidence="4">STAS domain-containing protein</fullName>
    </recommendedName>
</protein>
<reference evidence="2 3" key="1">
    <citation type="submission" date="2019-11" db="EMBL/GenBank/DDBJ databases">
        <title>Type strains purchased from KCTC, JCM and DSMZ.</title>
        <authorList>
            <person name="Lu H."/>
        </authorList>
    </citation>
    <scope>NUCLEOTIDE SEQUENCE [LARGE SCALE GENOMIC DNA]</scope>
    <source>
        <strain evidence="2 3">KCTC 42409</strain>
    </source>
</reference>
<dbReference type="AlphaFoldDB" id="A0A6L6Q2A1"/>
<name>A0A6L6Q2A1_9BURK</name>